<dbReference type="HOGENOM" id="CLU_009583_2_1_7"/>
<dbReference type="PATRIC" id="fig|1121448.10.peg.1459"/>
<evidence type="ECO:0000313" key="4">
    <source>
        <dbReference type="Proteomes" id="UP000016587"/>
    </source>
</evidence>
<dbReference type="PANTHER" id="PTHR12526">
    <property type="entry name" value="GLYCOSYLTRANSFERASE"/>
    <property type="match status" value="1"/>
</dbReference>
<name>T2G9N3_MEGG1</name>
<gene>
    <name evidence="3" type="ORF">DGI_1461</name>
</gene>
<dbReference type="InterPro" id="IPR001296">
    <property type="entry name" value="Glyco_trans_1"/>
</dbReference>
<dbReference type="STRING" id="1121448.DGI_1461"/>
<dbReference type="EMBL" id="CP006585">
    <property type="protein sequence ID" value="AGW13305.1"/>
    <property type="molecule type" value="Genomic_DNA"/>
</dbReference>
<evidence type="ECO:0000313" key="3">
    <source>
        <dbReference type="EMBL" id="AGW13305.1"/>
    </source>
</evidence>
<feature type="domain" description="Glycosyl transferase family 1" evidence="1">
    <location>
        <begin position="190"/>
        <end position="344"/>
    </location>
</feature>
<evidence type="ECO:0000259" key="2">
    <source>
        <dbReference type="Pfam" id="PF13439"/>
    </source>
</evidence>
<dbReference type="GO" id="GO:0016757">
    <property type="term" value="F:glycosyltransferase activity"/>
    <property type="evidence" value="ECO:0007669"/>
    <property type="project" value="InterPro"/>
</dbReference>
<proteinExistence type="predicted"/>
<dbReference type="InterPro" id="IPR028098">
    <property type="entry name" value="Glyco_trans_4-like_N"/>
</dbReference>
<keyword evidence="3" id="KW-0808">Transferase</keyword>
<evidence type="ECO:0000259" key="1">
    <source>
        <dbReference type="Pfam" id="PF00534"/>
    </source>
</evidence>
<dbReference type="Proteomes" id="UP000016587">
    <property type="component" value="Chromosome"/>
</dbReference>
<dbReference type="KEGG" id="dgg:DGI_1461"/>
<organism evidence="3 4">
    <name type="scientific">Megalodesulfovibrio gigas (strain ATCC 19364 / DSM 1382 / NCIMB 9332 / VKM B-1759)</name>
    <name type="common">Desulfovibrio gigas</name>
    <dbReference type="NCBI Taxonomy" id="1121448"/>
    <lineage>
        <taxon>Bacteria</taxon>
        <taxon>Pseudomonadati</taxon>
        <taxon>Thermodesulfobacteriota</taxon>
        <taxon>Desulfovibrionia</taxon>
        <taxon>Desulfovibrionales</taxon>
        <taxon>Desulfovibrionaceae</taxon>
        <taxon>Megalodesulfovibrio</taxon>
    </lineage>
</organism>
<protein>
    <submittedName>
        <fullName evidence="3">Putative glycosyl transferase</fullName>
    </submittedName>
</protein>
<dbReference type="Pfam" id="PF00534">
    <property type="entry name" value="Glycos_transf_1"/>
    <property type="match status" value="1"/>
</dbReference>
<keyword evidence="4" id="KW-1185">Reference proteome</keyword>
<dbReference type="Gene3D" id="3.40.50.2000">
    <property type="entry name" value="Glycogen Phosphorylase B"/>
    <property type="match status" value="2"/>
</dbReference>
<dbReference type="SUPFAM" id="SSF53756">
    <property type="entry name" value="UDP-Glycosyltransferase/glycogen phosphorylase"/>
    <property type="match status" value="1"/>
</dbReference>
<reference evidence="4" key="2">
    <citation type="submission" date="2013-07" db="EMBL/GenBank/DDBJ databases">
        <authorList>
            <person name="Morais-Silva F.O."/>
            <person name="Rezende A.M."/>
            <person name="Pimentel C."/>
            <person name="Resende D.M."/>
            <person name="Santos C.I."/>
            <person name="Clemente C."/>
            <person name="de Oliveira L.M."/>
            <person name="da Silva S.M."/>
            <person name="Costa D.A."/>
            <person name="Varela-Raposo A."/>
            <person name="Horacio E.C.A."/>
            <person name="Matos M."/>
            <person name="Flores O."/>
            <person name="Ruiz J.C."/>
            <person name="Rodrigues-Pousada C."/>
        </authorList>
    </citation>
    <scope>NUCLEOTIDE SEQUENCE [LARGE SCALE GENOMIC DNA]</scope>
    <source>
        <strain evidence="4">ATCC 19364 / DSM 1382 / NCIMB 9332 / VKM B-1759</strain>
    </source>
</reference>
<feature type="domain" description="Glycosyltransferase subfamily 4-like N-terminal" evidence="2">
    <location>
        <begin position="14"/>
        <end position="173"/>
    </location>
</feature>
<sequence>MLHVYKVYYPDSHGGIEQVICQLAGAANAMNVRSRVLCLSRTPRPQPIERPECVVHQTKTLLDKASTPIGLEIFRAFPALVREADILHYHFPYPVQDLLHVLHRPRLPSVVTYHSDIIRQQRIKKIYEPLLMHRFLGQVSSIVATSPNYFRTSDILQRYKDKVTVIPIGIDPDAYPTPTAERLAHWRARLPEPFFLFVGVLRYYKGLDILLDAAAGSPHRVVIAGAGPYAETLQRKAAALGLDRVQFLGFIDDADKMALLQCCRGVVFPSHLRSEAFGVTLLEGAMCGKPLISTEIGTGTSYVNEHNVTGLTVAPSDPQALRAAMDTLAADEALAARFGQAARARFESHFTASEMARQYVTLYRSLLERACV</sequence>
<dbReference type="PANTHER" id="PTHR12526:SF627">
    <property type="entry name" value="D-RHAMNOSYLTRANSFERASE WBPZ"/>
    <property type="match status" value="1"/>
</dbReference>
<accession>T2G9N3</accession>
<dbReference type="AlphaFoldDB" id="T2G9N3"/>
<dbReference type="eggNOG" id="COG0438">
    <property type="taxonomic scope" value="Bacteria"/>
</dbReference>
<dbReference type="Pfam" id="PF13439">
    <property type="entry name" value="Glyco_transf_4"/>
    <property type="match status" value="1"/>
</dbReference>
<reference evidence="3 4" key="1">
    <citation type="journal article" date="2013" name="J. Bacteriol.">
        <title>Roles of HynAB and Ech, the only two hydrogenases found in the model sulfate reducer Desulfovibrio gigas.</title>
        <authorList>
            <person name="Morais-Silva F.O."/>
            <person name="Santos C.I."/>
            <person name="Rodrigues R."/>
            <person name="Pereira I.A."/>
            <person name="Rodrigues-Pousada C."/>
        </authorList>
    </citation>
    <scope>NUCLEOTIDE SEQUENCE [LARGE SCALE GENOMIC DNA]</scope>
    <source>
        <strain evidence="4">ATCC 19364 / DSM 1382 / NCIMB 9332 / VKM B-1759</strain>
    </source>
</reference>